<organism evidence="1 2">
    <name type="scientific">Hygrophoropsis aurantiaca</name>
    <dbReference type="NCBI Taxonomy" id="72124"/>
    <lineage>
        <taxon>Eukaryota</taxon>
        <taxon>Fungi</taxon>
        <taxon>Dikarya</taxon>
        <taxon>Basidiomycota</taxon>
        <taxon>Agaricomycotina</taxon>
        <taxon>Agaricomycetes</taxon>
        <taxon>Agaricomycetidae</taxon>
        <taxon>Boletales</taxon>
        <taxon>Coniophorineae</taxon>
        <taxon>Hygrophoropsidaceae</taxon>
        <taxon>Hygrophoropsis</taxon>
    </lineage>
</organism>
<protein>
    <submittedName>
        <fullName evidence="1">Ubiquinone oxidoreductase 20 kd subunit</fullName>
    </submittedName>
</protein>
<accession>A0ACB8AE36</accession>
<proteinExistence type="predicted"/>
<evidence type="ECO:0000313" key="2">
    <source>
        <dbReference type="Proteomes" id="UP000790377"/>
    </source>
</evidence>
<name>A0ACB8AE36_9AGAM</name>
<keyword evidence="1" id="KW-0830">Ubiquinone</keyword>
<comment type="caution">
    <text evidence="1">The sequence shown here is derived from an EMBL/GenBank/DDBJ whole genome shotgun (WGS) entry which is preliminary data.</text>
</comment>
<keyword evidence="2" id="KW-1185">Reference proteome</keyword>
<evidence type="ECO:0000313" key="1">
    <source>
        <dbReference type="EMBL" id="KAH7910948.1"/>
    </source>
</evidence>
<sequence length="143" mass="15454">MSAILNRRLVSRLSHIKPITRASSSTAQPPATSTPASSASTPVAQAPNYPATWSTNQKSRPVERSGPRFEQTHMELQPNPLSAMELIANEPIRVVHGRKAVCDGGGGALGHPKIFINLDRPGPRPCGYCGLRFEQAPHHGHEH</sequence>
<dbReference type="EMBL" id="MU267695">
    <property type="protein sequence ID" value="KAH7910948.1"/>
    <property type="molecule type" value="Genomic_DNA"/>
</dbReference>
<reference evidence="1" key="1">
    <citation type="journal article" date="2021" name="New Phytol.">
        <title>Evolutionary innovations through gain and loss of genes in the ectomycorrhizal Boletales.</title>
        <authorList>
            <person name="Wu G."/>
            <person name="Miyauchi S."/>
            <person name="Morin E."/>
            <person name="Kuo A."/>
            <person name="Drula E."/>
            <person name="Varga T."/>
            <person name="Kohler A."/>
            <person name="Feng B."/>
            <person name="Cao Y."/>
            <person name="Lipzen A."/>
            <person name="Daum C."/>
            <person name="Hundley H."/>
            <person name="Pangilinan J."/>
            <person name="Johnson J."/>
            <person name="Barry K."/>
            <person name="LaButti K."/>
            <person name="Ng V."/>
            <person name="Ahrendt S."/>
            <person name="Min B."/>
            <person name="Choi I.G."/>
            <person name="Park H."/>
            <person name="Plett J.M."/>
            <person name="Magnuson J."/>
            <person name="Spatafora J.W."/>
            <person name="Nagy L.G."/>
            <person name="Henrissat B."/>
            <person name="Grigoriev I.V."/>
            <person name="Yang Z.L."/>
            <person name="Xu J."/>
            <person name="Martin F.M."/>
        </authorList>
    </citation>
    <scope>NUCLEOTIDE SEQUENCE</scope>
    <source>
        <strain evidence="1">ATCC 28755</strain>
    </source>
</reference>
<dbReference type="Proteomes" id="UP000790377">
    <property type="component" value="Unassembled WGS sequence"/>
</dbReference>
<gene>
    <name evidence="1" type="ORF">BJ138DRAFT_46809</name>
</gene>